<dbReference type="EMBL" id="DSVQ01000018">
    <property type="protein sequence ID" value="HGT40611.1"/>
    <property type="molecule type" value="Genomic_DNA"/>
</dbReference>
<feature type="chain" id="PRO_5028005122" evidence="1">
    <location>
        <begin position="25"/>
        <end position="108"/>
    </location>
</feature>
<feature type="signal peptide" evidence="1">
    <location>
        <begin position="1"/>
        <end position="24"/>
    </location>
</feature>
<name>A0A7C4LSC1_9PLAN</name>
<accession>A0A7C4LSC1</accession>
<comment type="caution">
    <text evidence="2">The sequence shown here is derived from an EMBL/GenBank/DDBJ whole genome shotgun (WGS) entry which is preliminary data.</text>
</comment>
<keyword evidence="1" id="KW-0732">Signal</keyword>
<reference evidence="2" key="1">
    <citation type="journal article" date="2020" name="mSystems">
        <title>Genome- and Community-Level Interaction Insights into Carbon Utilization and Element Cycling Functions of Hydrothermarchaeota in Hydrothermal Sediment.</title>
        <authorList>
            <person name="Zhou Z."/>
            <person name="Liu Y."/>
            <person name="Xu W."/>
            <person name="Pan J."/>
            <person name="Luo Z.H."/>
            <person name="Li M."/>
        </authorList>
    </citation>
    <scope>NUCLEOTIDE SEQUENCE [LARGE SCALE GENOMIC DNA]</scope>
    <source>
        <strain evidence="2">SpSt-508</strain>
    </source>
</reference>
<proteinExistence type="predicted"/>
<organism evidence="2">
    <name type="scientific">Schlesneria paludicola</name>
    <dbReference type="NCBI Taxonomy" id="360056"/>
    <lineage>
        <taxon>Bacteria</taxon>
        <taxon>Pseudomonadati</taxon>
        <taxon>Planctomycetota</taxon>
        <taxon>Planctomycetia</taxon>
        <taxon>Planctomycetales</taxon>
        <taxon>Planctomycetaceae</taxon>
        <taxon>Schlesneria</taxon>
    </lineage>
</organism>
<evidence type="ECO:0000313" key="2">
    <source>
        <dbReference type="EMBL" id="HGT40611.1"/>
    </source>
</evidence>
<sequence>MWKVVFSSLTVIAVLALMAAESQAKSWWARCPRTCAAPAPAACAPAPAAPQTTQAPGAQTYQSFSYEPGATVAPTRMAAPASTRSGRFDEPWRYGDSKATGRYLWNSR</sequence>
<gene>
    <name evidence="2" type="ORF">ENS64_15310</name>
</gene>
<dbReference type="AlphaFoldDB" id="A0A7C4LSC1"/>
<protein>
    <submittedName>
        <fullName evidence="2">Uncharacterized protein</fullName>
    </submittedName>
</protein>
<evidence type="ECO:0000256" key="1">
    <source>
        <dbReference type="SAM" id="SignalP"/>
    </source>
</evidence>